<sequence>MSEQERYLEFILSRRSVRLFKPEPVPLELLERIVGIARYAPSAKNRQPWNFIIVTERSKIERLSQIHRWSRPLQGAPACIVVVCDVRVSPVSYQVDGANAAMYIMFAAHALGLGTVWIQTLRNIGNVQDILELPEHLVPIAIIAIGWPAERPEPRPRKSLSEIAFLNRYGEPLKKQE</sequence>
<evidence type="ECO:0000259" key="3">
    <source>
        <dbReference type="Pfam" id="PF00881"/>
    </source>
</evidence>
<accession>A0A7J3ZJ05</accession>
<dbReference type="PANTHER" id="PTHR43673:SF10">
    <property type="entry name" value="NADH DEHYDROGENASE_NAD(P)H NITROREDUCTASE XCC3605-RELATED"/>
    <property type="match status" value="1"/>
</dbReference>
<evidence type="ECO:0000256" key="2">
    <source>
        <dbReference type="ARBA" id="ARBA00023002"/>
    </source>
</evidence>
<dbReference type="Pfam" id="PF00881">
    <property type="entry name" value="Nitroreductase"/>
    <property type="match status" value="2"/>
</dbReference>
<organism evidence="4">
    <name type="scientific">Fervidicoccus fontis</name>
    <dbReference type="NCBI Taxonomy" id="683846"/>
    <lineage>
        <taxon>Archaea</taxon>
        <taxon>Thermoproteota</taxon>
        <taxon>Thermoprotei</taxon>
        <taxon>Fervidicoccales</taxon>
        <taxon>Fervidicoccaceae</taxon>
        <taxon>Fervidicoccus</taxon>
    </lineage>
</organism>
<evidence type="ECO:0000313" key="4">
    <source>
        <dbReference type="EMBL" id="HHQ80106.1"/>
    </source>
</evidence>
<dbReference type="Gene3D" id="3.40.109.10">
    <property type="entry name" value="NADH Oxidase"/>
    <property type="match status" value="1"/>
</dbReference>
<dbReference type="SUPFAM" id="SSF55469">
    <property type="entry name" value="FMN-dependent nitroreductase-like"/>
    <property type="match status" value="1"/>
</dbReference>
<comment type="similarity">
    <text evidence="1">Belongs to the nitroreductase family.</text>
</comment>
<dbReference type="InterPro" id="IPR000415">
    <property type="entry name" value="Nitroreductase-like"/>
</dbReference>
<feature type="domain" description="Nitroreductase" evidence="3">
    <location>
        <begin position="11"/>
        <end position="66"/>
    </location>
</feature>
<feature type="domain" description="Nitroreductase" evidence="3">
    <location>
        <begin position="90"/>
        <end position="147"/>
    </location>
</feature>
<dbReference type="InterPro" id="IPR029479">
    <property type="entry name" value="Nitroreductase"/>
</dbReference>
<dbReference type="GO" id="GO:0016491">
    <property type="term" value="F:oxidoreductase activity"/>
    <property type="evidence" value="ECO:0007669"/>
    <property type="project" value="UniProtKB-KW"/>
</dbReference>
<dbReference type="CDD" id="cd02062">
    <property type="entry name" value="Nitro_FMN_reductase"/>
    <property type="match status" value="1"/>
</dbReference>
<dbReference type="AlphaFoldDB" id="A0A7J3ZJ05"/>
<keyword evidence="2" id="KW-0560">Oxidoreductase</keyword>
<comment type="caution">
    <text evidence="4">The sequence shown here is derived from an EMBL/GenBank/DDBJ whole genome shotgun (WGS) entry which is preliminary data.</text>
</comment>
<evidence type="ECO:0000256" key="1">
    <source>
        <dbReference type="ARBA" id="ARBA00007118"/>
    </source>
</evidence>
<reference evidence="4" key="1">
    <citation type="journal article" date="2020" name="mSystems">
        <title>Genome- and Community-Level Interaction Insights into Carbon Utilization and Element Cycling Functions of Hydrothermarchaeota in Hydrothermal Sediment.</title>
        <authorList>
            <person name="Zhou Z."/>
            <person name="Liu Y."/>
            <person name="Xu W."/>
            <person name="Pan J."/>
            <person name="Luo Z.H."/>
            <person name="Li M."/>
        </authorList>
    </citation>
    <scope>NUCLEOTIDE SEQUENCE [LARGE SCALE GENOMIC DNA]</scope>
    <source>
        <strain evidence="4">SpSt-1116</strain>
    </source>
</reference>
<dbReference type="PANTHER" id="PTHR43673">
    <property type="entry name" value="NAD(P)H NITROREDUCTASE YDGI-RELATED"/>
    <property type="match status" value="1"/>
</dbReference>
<gene>
    <name evidence="4" type="ORF">ENM78_01380</name>
</gene>
<dbReference type="EMBL" id="DRZC01000019">
    <property type="protein sequence ID" value="HHQ80106.1"/>
    <property type="molecule type" value="Genomic_DNA"/>
</dbReference>
<protein>
    <submittedName>
        <fullName evidence="4">Nitroreductase family protein</fullName>
    </submittedName>
</protein>
<name>A0A7J3ZJ05_9CREN</name>
<proteinExistence type="inferred from homology"/>